<dbReference type="InterPro" id="IPR048365">
    <property type="entry name" value="TNP-like_RNaseH_N"/>
</dbReference>
<protein>
    <submittedName>
        <fullName evidence="4">DNA transposase</fullName>
    </submittedName>
</protein>
<evidence type="ECO:0000259" key="2">
    <source>
        <dbReference type="Pfam" id="PF21787"/>
    </source>
</evidence>
<evidence type="ECO:0000259" key="3">
    <source>
        <dbReference type="Pfam" id="PF21788"/>
    </source>
</evidence>
<name>A0AAE1LH66_9NEOP</name>
<proteinExistence type="predicted"/>
<sequence>MAFPDQNLPPSLSPEFMLQYPVTSMTQKEPAKHLAREDPSGEETAAHVNVPDVPFAPEPDVQMEDTVLELTRPEAAGLKTPEAVGKRVTKASIARDVGLSSGQVTPKKKALIHIAQRNYQNACNAKRNLKYAGQRAQLLNARAKLWANSANHLRSAEMSFGGRLVLEVYKNSPKTYRKLRACITLPSEKTLKDALGNIKLEPGISPLLLKVLKNKVERMEEKTKICAVLFDEVFVNEGLYYNPITDTVEGFEDFGVGGRTDREANHCLVVMVRGLCKEWKMPVAFYPVNGTCPSTTLAVLLPQVITKLQEIGLKVEASVSDQGPTNRGAIALLRAASPEREHDPIYFVDGQKIIHLYDFPHLLKSVRNNLITNESLSKISKLQYAHLAPVGRNKMRVCLAAQVFSESVASGMKTFHTLSGGTKLSHTLLTMDLVLFMDKLFDSVNGPGRKDNEKKYRQNVTADSFHHSFWIEARRKLSKWVFIRKSTGDHHVPPCILGFIESLTGLGLLWNKLKSLGCDTLILRNTNQDPLENYFRELRSSNGNNMDPTVPQLFAAAKTTIACNIPSIGREGNCEDNDCDFLVQLEAMLNEAGSGIEGPEGPEGPLLQRGLRPAQQPATTATREFMRQTQSLNCATICSKLLISTDRCEQCTKDLTADEDSQDFVLQLLQETSAALDKPSPKVTNFYIMAQKILDKQWQQVGYKVGIKAIISDLLTGLLNWITCSAHKDHIKTCLLNMVVVRIIHLKCKQYNTSVREGRVKQTRQVKLSNKSKNVDDDLGLNDISSADWQLLTGLTEIDAAVAKHLQIKDPLQTSMEQLSDAIQTRPADTINNTLVVADDNNSLLEAFEAATATSAMDSQQPPPVAQTYPVCSVEPPKTREYVLSLNLRDLKSLMKSWGLKRYSGLDKEGCQKLALEYLATVK</sequence>
<feature type="compositionally biased region" description="Basic and acidic residues" evidence="1">
    <location>
        <begin position="29"/>
        <end position="39"/>
    </location>
</feature>
<organism evidence="4 5">
    <name type="scientific">Frankliniella fusca</name>
    <dbReference type="NCBI Taxonomy" id="407009"/>
    <lineage>
        <taxon>Eukaryota</taxon>
        <taxon>Metazoa</taxon>
        <taxon>Ecdysozoa</taxon>
        <taxon>Arthropoda</taxon>
        <taxon>Hexapoda</taxon>
        <taxon>Insecta</taxon>
        <taxon>Pterygota</taxon>
        <taxon>Neoptera</taxon>
        <taxon>Paraneoptera</taxon>
        <taxon>Thysanoptera</taxon>
        <taxon>Terebrantia</taxon>
        <taxon>Thripoidea</taxon>
        <taxon>Thripidae</taxon>
        <taxon>Frankliniella</taxon>
    </lineage>
</organism>
<evidence type="ECO:0000256" key="1">
    <source>
        <dbReference type="SAM" id="MobiDB-lite"/>
    </source>
</evidence>
<reference evidence="4" key="2">
    <citation type="journal article" date="2023" name="BMC Genomics">
        <title>Pest status, molecular evolution, and epigenetic factors derived from the genome assembly of Frankliniella fusca, a thysanopteran phytovirus vector.</title>
        <authorList>
            <person name="Catto M.A."/>
            <person name="Labadie P.E."/>
            <person name="Jacobson A.L."/>
            <person name="Kennedy G.G."/>
            <person name="Srinivasan R."/>
            <person name="Hunt B.G."/>
        </authorList>
    </citation>
    <scope>NUCLEOTIDE SEQUENCE</scope>
    <source>
        <strain evidence="4">PL_HMW_Pooled</strain>
    </source>
</reference>
<reference evidence="4" key="1">
    <citation type="submission" date="2021-07" db="EMBL/GenBank/DDBJ databases">
        <authorList>
            <person name="Catto M.A."/>
            <person name="Jacobson A."/>
            <person name="Kennedy G."/>
            <person name="Labadie P."/>
            <person name="Hunt B.G."/>
            <person name="Srinivasan R."/>
        </authorList>
    </citation>
    <scope>NUCLEOTIDE SEQUENCE</scope>
    <source>
        <strain evidence="4">PL_HMW_Pooled</strain>
        <tissue evidence="4">Head</tissue>
    </source>
</reference>
<gene>
    <name evidence="4" type="ORF">KUF71_009393</name>
</gene>
<dbReference type="Pfam" id="PF21788">
    <property type="entry name" value="TNP-like_GBD"/>
    <property type="match status" value="1"/>
</dbReference>
<keyword evidence="5" id="KW-1185">Reference proteome</keyword>
<dbReference type="EMBL" id="JAHWGI010000988">
    <property type="protein sequence ID" value="KAK3920106.1"/>
    <property type="molecule type" value="Genomic_DNA"/>
</dbReference>
<evidence type="ECO:0000313" key="4">
    <source>
        <dbReference type="EMBL" id="KAK3920106.1"/>
    </source>
</evidence>
<dbReference type="Pfam" id="PF21787">
    <property type="entry name" value="TNP-like_RNaseH_N"/>
    <property type="match status" value="1"/>
</dbReference>
<evidence type="ECO:0000313" key="5">
    <source>
        <dbReference type="Proteomes" id="UP001219518"/>
    </source>
</evidence>
<comment type="caution">
    <text evidence="4">The sequence shown here is derived from an EMBL/GenBank/DDBJ whole genome shotgun (WGS) entry which is preliminary data.</text>
</comment>
<feature type="domain" description="Transposable element P transposase-like GTP-binding insertion" evidence="3">
    <location>
        <begin position="373"/>
        <end position="448"/>
    </location>
</feature>
<accession>A0AAE1LH66</accession>
<feature type="domain" description="Transposable element P transposase-like RNase H" evidence="2">
    <location>
        <begin position="201"/>
        <end position="333"/>
    </location>
</feature>
<dbReference type="AlphaFoldDB" id="A0AAE1LH66"/>
<feature type="region of interest" description="Disordered" evidence="1">
    <location>
        <begin position="24"/>
        <end position="45"/>
    </location>
</feature>
<dbReference type="Proteomes" id="UP001219518">
    <property type="component" value="Unassembled WGS sequence"/>
</dbReference>
<dbReference type="InterPro" id="IPR048366">
    <property type="entry name" value="TNP-like_GBD"/>
</dbReference>